<dbReference type="Gene3D" id="2.40.10.10">
    <property type="entry name" value="Trypsin-like serine proteases"/>
    <property type="match status" value="1"/>
</dbReference>
<dbReference type="GO" id="GO:0006508">
    <property type="term" value="P:proteolysis"/>
    <property type="evidence" value="ECO:0007669"/>
    <property type="project" value="InterPro"/>
</dbReference>
<organism evidence="5 6">
    <name type="scientific">Hymenobacter edaphi</name>
    <dbReference type="NCBI Taxonomy" id="2211146"/>
    <lineage>
        <taxon>Bacteria</taxon>
        <taxon>Pseudomonadati</taxon>
        <taxon>Bacteroidota</taxon>
        <taxon>Cytophagia</taxon>
        <taxon>Cytophagales</taxon>
        <taxon>Hymenobacteraceae</taxon>
        <taxon>Hymenobacter</taxon>
    </lineage>
</organism>
<keyword evidence="2" id="KW-0378">Hydrolase</keyword>
<evidence type="ECO:0000259" key="4">
    <source>
        <dbReference type="PROSITE" id="PS50240"/>
    </source>
</evidence>
<evidence type="ECO:0000256" key="1">
    <source>
        <dbReference type="ARBA" id="ARBA00022729"/>
    </source>
</evidence>
<dbReference type="PROSITE" id="PS00135">
    <property type="entry name" value="TRYPSIN_SER"/>
    <property type="match status" value="1"/>
</dbReference>
<dbReference type="EMBL" id="QHKM01000034">
    <property type="protein sequence ID" value="RAK61917.1"/>
    <property type="molecule type" value="Genomic_DNA"/>
</dbReference>
<evidence type="ECO:0000313" key="5">
    <source>
        <dbReference type="EMBL" id="RAK61917.1"/>
    </source>
</evidence>
<dbReference type="InterPro" id="IPR051333">
    <property type="entry name" value="CLIP_Serine_Protease"/>
</dbReference>
<keyword evidence="1" id="KW-0732">Signal</keyword>
<proteinExistence type="predicted"/>
<name>A0A328B4X0_9BACT</name>
<accession>A0A328B4X0</accession>
<dbReference type="PANTHER" id="PTHR24260">
    <property type="match status" value="1"/>
</dbReference>
<dbReference type="InterPro" id="IPR009003">
    <property type="entry name" value="Peptidase_S1_PA"/>
</dbReference>
<evidence type="ECO:0000256" key="3">
    <source>
        <dbReference type="ARBA" id="ARBA00023157"/>
    </source>
</evidence>
<keyword evidence="3" id="KW-1015">Disulfide bond</keyword>
<comment type="caution">
    <text evidence="5">The sequence shown here is derived from an EMBL/GenBank/DDBJ whole genome shotgun (WGS) entry which is preliminary data.</text>
</comment>
<keyword evidence="6" id="KW-1185">Reference proteome</keyword>
<dbReference type="SUPFAM" id="SSF50494">
    <property type="entry name" value="Trypsin-like serine proteases"/>
    <property type="match status" value="1"/>
</dbReference>
<dbReference type="InterPro" id="IPR001254">
    <property type="entry name" value="Trypsin_dom"/>
</dbReference>
<dbReference type="CDD" id="cd00190">
    <property type="entry name" value="Tryp_SPc"/>
    <property type="match status" value="1"/>
</dbReference>
<sequence length="182" mass="18867">MTVYLGATVRTSAEITHTVSSSDIIIHSGWNSANLRNDISLIKIPATSSSSRISAVKLPSISNSYSTFVGDVAVASGWGRTSDTSSGVATNLQYVDLTVITNTKCAQTYGTSVVTDSTLCVATTDAKSTCNGDSGGPLVLKSSSEQIGLTSFGASAGCEKGYPAAFTRVTSYLDWLKTNTGI</sequence>
<evidence type="ECO:0000256" key="2">
    <source>
        <dbReference type="ARBA" id="ARBA00022801"/>
    </source>
</evidence>
<dbReference type="Proteomes" id="UP000248553">
    <property type="component" value="Unassembled WGS sequence"/>
</dbReference>
<dbReference type="InterPro" id="IPR043504">
    <property type="entry name" value="Peptidase_S1_PA_chymotrypsin"/>
</dbReference>
<dbReference type="PROSITE" id="PS50240">
    <property type="entry name" value="TRYPSIN_DOM"/>
    <property type="match status" value="1"/>
</dbReference>
<dbReference type="AlphaFoldDB" id="A0A328B4X0"/>
<dbReference type="SMART" id="SM00020">
    <property type="entry name" value="Tryp_SPc"/>
    <property type="match status" value="1"/>
</dbReference>
<gene>
    <name evidence="5" type="ORF">DLM85_24790</name>
</gene>
<dbReference type="FunFam" id="2.40.10.10:FF:000025">
    <property type="entry name" value="serine proteases 1/2"/>
    <property type="match status" value="1"/>
</dbReference>
<dbReference type="InterPro" id="IPR033116">
    <property type="entry name" value="TRYPSIN_SER"/>
</dbReference>
<reference evidence="6" key="1">
    <citation type="submission" date="2018-05" db="EMBL/GenBank/DDBJ databases">
        <authorList>
            <person name="Nie L."/>
        </authorList>
    </citation>
    <scope>NUCLEOTIDE SEQUENCE [LARGE SCALE GENOMIC DNA]</scope>
    <source>
        <strain evidence="6">NL</strain>
    </source>
</reference>
<protein>
    <recommendedName>
        <fullName evidence="4">Peptidase S1 domain-containing protein</fullName>
    </recommendedName>
</protein>
<dbReference type="InterPro" id="IPR001314">
    <property type="entry name" value="Peptidase_S1A"/>
</dbReference>
<dbReference type="GO" id="GO:0004252">
    <property type="term" value="F:serine-type endopeptidase activity"/>
    <property type="evidence" value="ECO:0007669"/>
    <property type="project" value="InterPro"/>
</dbReference>
<dbReference type="Pfam" id="PF00089">
    <property type="entry name" value="Trypsin"/>
    <property type="match status" value="1"/>
</dbReference>
<dbReference type="PANTHER" id="PTHR24260:SF134">
    <property type="entry name" value="AT07769P-RELATED"/>
    <property type="match status" value="1"/>
</dbReference>
<evidence type="ECO:0000313" key="6">
    <source>
        <dbReference type="Proteomes" id="UP000248553"/>
    </source>
</evidence>
<dbReference type="PRINTS" id="PR00722">
    <property type="entry name" value="CHYMOTRYPSIN"/>
</dbReference>
<feature type="domain" description="Peptidase S1" evidence="4">
    <location>
        <begin position="1"/>
        <end position="181"/>
    </location>
</feature>